<dbReference type="AlphaFoldDB" id="A0A2I0SKH4"/>
<protein>
    <submittedName>
        <fullName evidence="1">Uncharacterized protein</fullName>
    </submittedName>
</protein>
<reference evidence="1 2" key="1">
    <citation type="submission" date="2017-12" db="EMBL/GenBank/DDBJ databases">
        <title>Streptomyces populusis sp. nov., a novel endophytic actinobacterium isolated from stems of Populus adenopoda Maxim.</title>
        <authorList>
            <person name="Wang Z."/>
        </authorList>
    </citation>
    <scope>NUCLEOTIDE SEQUENCE [LARGE SCALE GENOMIC DNA]</scope>
    <source>
        <strain evidence="1 2">A249</strain>
    </source>
</reference>
<accession>A0A2I0SKH4</accession>
<evidence type="ECO:0000313" key="2">
    <source>
        <dbReference type="Proteomes" id="UP000236178"/>
    </source>
</evidence>
<organism evidence="1 2">
    <name type="scientific">Streptomyces populi</name>
    <dbReference type="NCBI Taxonomy" id="2058924"/>
    <lineage>
        <taxon>Bacteria</taxon>
        <taxon>Bacillati</taxon>
        <taxon>Actinomycetota</taxon>
        <taxon>Actinomycetes</taxon>
        <taxon>Kitasatosporales</taxon>
        <taxon>Streptomycetaceae</taxon>
        <taxon>Streptomyces</taxon>
    </lineage>
</organism>
<proteinExistence type="predicted"/>
<comment type="caution">
    <text evidence="1">The sequence shown here is derived from an EMBL/GenBank/DDBJ whole genome shotgun (WGS) entry which is preliminary data.</text>
</comment>
<dbReference type="EMBL" id="PJOS01000050">
    <property type="protein sequence ID" value="PKT70448.1"/>
    <property type="molecule type" value="Genomic_DNA"/>
</dbReference>
<name>A0A2I0SKH4_9ACTN</name>
<keyword evidence="2" id="KW-1185">Reference proteome</keyword>
<sequence>MARFSGDAGAVGQAARVTSARTFGQTRLMGDGLRWSLDDEWDWQVLCARAHDASLRGTDSWVPPVEEELVPAARASALSQWYPSTSHNYLRFADGPPPWGPGGRDDSGFLPGCLSFAKEGADGGAVFRVWSGFLLQTPDPVLVPATTEAAVAVEALVKVLAVDSRDPGRS</sequence>
<dbReference type="OrthoDB" id="4231655at2"/>
<dbReference type="Proteomes" id="UP000236178">
    <property type="component" value="Unassembled WGS sequence"/>
</dbReference>
<gene>
    <name evidence="1" type="ORF">CW362_24115</name>
</gene>
<evidence type="ECO:0000313" key="1">
    <source>
        <dbReference type="EMBL" id="PKT70448.1"/>
    </source>
</evidence>